<sequence length="119" mass="14138">MFSTANYPTSLPLLLVQLRIATARCQIFKARTLIQSSSSGTHTRKRYQLLIDRFVRFVHSEEQRKERDGYEYELTWSYTYRYGEQTLEKSVHPTGFREPTDSMIGRRILLFKEFFDQTG</sequence>
<proteinExistence type="predicted"/>
<name>A0A9P5PFP8_9AGAR</name>
<dbReference type="EMBL" id="JADNRY010000189">
    <property type="protein sequence ID" value="KAF9061842.1"/>
    <property type="molecule type" value="Genomic_DNA"/>
</dbReference>
<evidence type="ECO:0000313" key="1">
    <source>
        <dbReference type="EMBL" id="KAF9061842.1"/>
    </source>
</evidence>
<dbReference type="Proteomes" id="UP000772434">
    <property type="component" value="Unassembled WGS sequence"/>
</dbReference>
<organism evidence="1 2">
    <name type="scientific">Rhodocollybia butyracea</name>
    <dbReference type="NCBI Taxonomy" id="206335"/>
    <lineage>
        <taxon>Eukaryota</taxon>
        <taxon>Fungi</taxon>
        <taxon>Dikarya</taxon>
        <taxon>Basidiomycota</taxon>
        <taxon>Agaricomycotina</taxon>
        <taxon>Agaricomycetes</taxon>
        <taxon>Agaricomycetidae</taxon>
        <taxon>Agaricales</taxon>
        <taxon>Marasmiineae</taxon>
        <taxon>Omphalotaceae</taxon>
        <taxon>Rhodocollybia</taxon>
    </lineage>
</organism>
<keyword evidence="2" id="KW-1185">Reference proteome</keyword>
<comment type="caution">
    <text evidence="1">The sequence shown here is derived from an EMBL/GenBank/DDBJ whole genome shotgun (WGS) entry which is preliminary data.</text>
</comment>
<dbReference type="AlphaFoldDB" id="A0A9P5PFP8"/>
<evidence type="ECO:0000313" key="2">
    <source>
        <dbReference type="Proteomes" id="UP000772434"/>
    </source>
</evidence>
<reference evidence="1" key="1">
    <citation type="submission" date="2020-11" db="EMBL/GenBank/DDBJ databases">
        <authorList>
            <consortium name="DOE Joint Genome Institute"/>
            <person name="Ahrendt S."/>
            <person name="Riley R."/>
            <person name="Andreopoulos W."/>
            <person name="Labutti K."/>
            <person name="Pangilinan J."/>
            <person name="Ruiz-Duenas F.J."/>
            <person name="Barrasa J.M."/>
            <person name="Sanchez-Garcia M."/>
            <person name="Camarero S."/>
            <person name="Miyauchi S."/>
            <person name="Serrano A."/>
            <person name="Linde D."/>
            <person name="Babiker R."/>
            <person name="Drula E."/>
            <person name="Ayuso-Fernandez I."/>
            <person name="Pacheco R."/>
            <person name="Padilla G."/>
            <person name="Ferreira P."/>
            <person name="Barriuso J."/>
            <person name="Kellner H."/>
            <person name="Castanera R."/>
            <person name="Alfaro M."/>
            <person name="Ramirez L."/>
            <person name="Pisabarro A.G."/>
            <person name="Kuo A."/>
            <person name="Tritt A."/>
            <person name="Lipzen A."/>
            <person name="He G."/>
            <person name="Yan M."/>
            <person name="Ng V."/>
            <person name="Cullen D."/>
            <person name="Martin F."/>
            <person name="Rosso M.-N."/>
            <person name="Henrissat B."/>
            <person name="Hibbett D."/>
            <person name="Martinez A.T."/>
            <person name="Grigoriev I.V."/>
        </authorList>
    </citation>
    <scope>NUCLEOTIDE SEQUENCE</scope>
    <source>
        <strain evidence="1">AH 40177</strain>
    </source>
</reference>
<accession>A0A9P5PFP8</accession>
<gene>
    <name evidence="1" type="ORF">BDP27DRAFT_1337510</name>
</gene>
<protein>
    <submittedName>
        <fullName evidence="1">Uncharacterized protein</fullName>
    </submittedName>
</protein>